<dbReference type="InterPro" id="IPR009241">
    <property type="entry name" value="HigB-like"/>
</dbReference>
<dbReference type="Pfam" id="PF05973">
    <property type="entry name" value="Gp49"/>
    <property type="match status" value="1"/>
</dbReference>
<protein>
    <submittedName>
        <fullName evidence="2">Type II toxin-antitoxin system RelE/ParE family toxin</fullName>
    </submittedName>
</protein>
<dbReference type="AlphaFoldDB" id="A0A7G8BE56"/>
<dbReference type="RefSeq" id="WP_186740969.1">
    <property type="nucleotide sequence ID" value="NZ_CP060394.1"/>
</dbReference>
<sequence>MKWSVSFYEEFEAEFDELPEEVQDEFYAEAQFLEMNGPATGRPHVDTLKGSKYPNMKELRFEAMNDEWRVAFAFDPKRVAVMLVGGGKVGMSKERFYKGLIKKADARYARHLEKLKQEEKSKKEEKGKKR</sequence>
<accession>A0A7G8BE56</accession>
<dbReference type="Gene3D" id="3.30.2310.20">
    <property type="entry name" value="RelE-like"/>
    <property type="match status" value="1"/>
</dbReference>
<proteinExistence type="predicted"/>
<gene>
    <name evidence="2" type="ORF">H7849_17115</name>
</gene>
<keyword evidence="1" id="KW-0175">Coiled coil</keyword>
<organism evidence="2 3">
    <name type="scientific">Alloacidobacterium dinghuense</name>
    <dbReference type="NCBI Taxonomy" id="2763107"/>
    <lineage>
        <taxon>Bacteria</taxon>
        <taxon>Pseudomonadati</taxon>
        <taxon>Acidobacteriota</taxon>
        <taxon>Terriglobia</taxon>
        <taxon>Terriglobales</taxon>
        <taxon>Acidobacteriaceae</taxon>
        <taxon>Alloacidobacterium</taxon>
    </lineage>
</organism>
<dbReference type="SUPFAM" id="SSF143011">
    <property type="entry name" value="RelE-like"/>
    <property type="match status" value="1"/>
</dbReference>
<evidence type="ECO:0000313" key="3">
    <source>
        <dbReference type="Proteomes" id="UP000515312"/>
    </source>
</evidence>
<dbReference type="KEGG" id="adin:H7849_17115"/>
<dbReference type="EMBL" id="CP060394">
    <property type="protein sequence ID" value="QNI30826.1"/>
    <property type="molecule type" value="Genomic_DNA"/>
</dbReference>
<evidence type="ECO:0000313" key="2">
    <source>
        <dbReference type="EMBL" id="QNI30826.1"/>
    </source>
</evidence>
<reference evidence="2 3" key="1">
    <citation type="submission" date="2020-08" db="EMBL/GenBank/DDBJ databases">
        <title>Edaphobacter telluris sp. nov. and Acidobacterium dinghuensis sp. nov., two acidobacteria isolated from forest soil.</title>
        <authorList>
            <person name="Fu J."/>
            <person name="Qiu L."/>
        </authorList>
    </citation>
    <scope>NUCLEOTIDE SEQUENCE [LARGE SCALE GENOMIC DNA]</scope>
    <source>
        <strain evidence="2">4Y35</strain>
    </source>
</reference>
<evidence type="ECO:0000256" key="1">
    <source>
        <dbReference type="SAM" id="Coils"/>
    </source>
</evidence>
<dbReference type="InterPro" id="IPR035093">
    <property type="entry name" value="RelE/ParE_toxin_dom_sf"/>
</dbReference>
<keyword evidence="3" id="KW-1185">Reference proteome</keyword>
<name>A0A7G8BE56_9BACT</name>
<feature type="coiled-coil region" evidence="1">
    <location>
        <begin position="101"/>
        <end position="128"/>
    </location>
</feature>
<dbReference type="Proteomes" id="UP000515312">
    <property type="component" value="Chromosome"/>
</dbReference>